<dbReference type="PANTHER" id="PTHR14362:SF2">
    <property type="entry name" value="COILED-COIL DOMAIN-CONTAINING PROTEIN 81"/>
    <property type="match status" value="1"/>
</dbReference>
<dbReference type="InterPro" id="IPR026295">
    <property type="entry name" value="CCD81"/>
</dbReference>
<protein>
    <submittedName>
        <fullName evidence="2">Coiled-coil domain-containing protein 81</fullName>
    </submittedName>
</protein>
<gene>
    <name evidence="2" type="ORF">Y956_01631</name>
</gene>
<accession>A0A091UR01</accession>
<dbReference type="Pfam" id="PF18289">
    <property type="entry name" value="HU-CCDC81_euk_2"/>
    <property type="match status" value="1"/>
</dbReference>
<proteinExistence type="predicted"/>
<feature type="non-terminal residue" evidence="2">
    <location>
        <position position="1"/>
    </location>
</feature>
<sequence>PGGKVLVPLWYTQIAAATFVSLKRVVGCIQDTMSLFSHCIGKGKTSVLILRDAGMLLIEHTRVQIKYYHDFLNMMTGKDILEEALLRVPGVLDLVIPRTATTASLSHSGCIVVFPEFELEHVHKPLPRDARK</sequence>
<dbReference type="EMBL" id="KL410021">
    <property type="protein sequence ID" value="KFQ93414.1"/>
    <property type="molecule type" value="Genomic_DNA"/>
</dbReference>
<dbReference type="InterPro" id="IPR040673">
    <property type="entry name" value="CCDC81_HU_dom_2"/>
</dbReference>
<name>A0A091UR01_NIPNI</name>
<dbReference type="AlphaFoldDB" id="A0A091UR01"/>
<dbReference type="Proteomes" id="UP000053283">
    <property type="component" value="Unassembled WGS sequence"/>
</dbReference>
<feature type="domain" description="CCDC81 HU" evidence="1">
    <location>
        <begin position="6"/>
        <end position="79"/>
    </location>
</feature>
<keyword evidence="3" id="KW-1185">Reference proteome</keyword>
<evidence type="ECO:0000313" key="3">
    <source>
        <dbReference type="Proteomes" id="UP000053283"/>
    </source>
</evidence>
<feature type="non-terminal residue" evidence="2">
    <location>
        <position position="132"/>
    </location>
</feature>
<organism evidence="2 3">
    <name type="scientific">Nipponia nippon</name>
    <name type="common">Crested ibis</name>
    <name type="synonym">Ibis nippon</name>
    <dbReference type="NCBI Taxonomy" id="128390"/>
    <lineage>
        <taxon>Eukaryota</taxon>
        <taxon>Metazoa</taxon>
        <taxon>Chordata</taxon>
        <taxon>Craniata</taxon>
        <taxon>Vertebrata</taxon>
        <taxon>Euteleostomi</taxon>
        <taxon>Archelosauria</taxon>
        <taxon>Archosauria</taxon>
        <taxon>Dinosauria</taxon>
        <taxon>Saurischia</taxon>
        <taxon>Theropoda</taxon>
        <taxon>Coelurosauria</taxon>
        <taxon>Aves</taxon>
        <taxon>Neognathae</taxon>
        <taxon>Neoaves</taxon>
        <taxon>Aequornithes</taxon>
        <taxon>Pelecaniformes</taxon>
        <taxon>Threskiornithidae</taxon>
        <taxon>Nipponia</taxon>
    </lineage>
</organism>
<evidence type="ECO:0000259" key="1">
    <source>
        <dbReference type="Pfam" id="PF18289"/>
    </source>
</evidence>
<reference evidence="2 3" key="1">
    <citation type="submission" date="2014-04" db="EMBL/GenBank/DDBJ databases">
        <title>Genome evolution of avian class.</title>
        <authorList>
            <person name="Zhang G."/>
            <person name="Li C."/>
        </authorList>
    </citation>
    <scope>NUCLEOTIDE SEQUENCE [LARGE SCALE GENOMIC DNA]</scope>
    <source>
        <strain evidence="2">BGI_Y956</strain>
    </source>
</reference>
<dbReference type="GO" id="GO:0005815">
    <property type="term" value="C:microtubule organizing center"/>
    <property type="evidence" value="ECO:0007669"/>
    <property type="project" value="TreeGrafter"/>
</dbReference>
<evidence type="ECO:0000313" key="2">
    <source>
        <dbReference type="EMBL" id="KFQ93414.1"/>
    </source>
</evidence>
<dbReference type="PANTHER" id="PTHR14362">
    <property type="entry name" value="COILED-COIL DOMAIN-CONTAINING PROTEIN 81"/>
    <property type="match status" value="1"/>
</dbReference>